<evidence type="ECO:0000256" key="6">
    <source>
        <dbReference type="ARBA" id="ARBA00023180"/>
    </source>
</evidence>
<evidence type="ECO:0000313" key="7">
    <source>
        <dbReference type="EMBL" id="GMH10493.1"/>
    </source>
</evidence>
<protein>
    <submittedName>
        <fullName evidence="7">Uncharacterized protein</fullName>
    </submittedName>
</protein>
<reference evidence="7" key="1">
    <citation type="submission" date="2023-05" db="EMBL/GenBank/DDBJ databases">
        <title>Nepenthes gracilis genome sequencing.</title>
        <authorList>
            <person name="Fukushima K."/>
        </authorList>
    </citation>
    <scope>NUCLEOTIDE SEQUENCE</scope>
    <source>
        <strain evidence="7">SING2019-196</strain>
    </source>
</reference>
<evidence type="ECO:0000256" key="5">
    <source>
        <dbReference type="ARBA" id="ARBA00022833"/>
    </source>
</evidence>
<dbReference type="PANTHER" id="PTHR37236">
    <property type="entry name" value="AUXIN-BINDING PROTEIN 1"/>
    <property type="match status" value="1"/>
</dbReference>
<dbReference type="Pfam" id="PF02041">
    <property type="entry name" value="Auxin_BP"/>
    <property type="match status" value="1"/>
</dbReference>
<proteinExistence type="predicted"/>
<evidence type="ECO:0000313" key="8">
    <source>
        <dbReference type="Proteomes" id="UP001279734"/>
    </source>
</evidence>
<dbReference type="InterPro" id="IPR014710">
    <property type="entry name" value="RmlC-like_jellyroll"/>
</dbReference>
<evidence type="ECO:0000256" key="4">
    <source>
        <dbReference type="ARBA" id="ARBA00022824"/>
    </source>
</evidence>
<comment type="caution">
    <text evidence="7">The sequence shown here is derived from an EMBL/GenBank/DDBJ whole genome shotgun (WGS) entry which is preliminary data.</text>
</comment>
<name>A0AAD3SFU8_NEPGR</name>
<dbReference type="GO" id="GO:0005783">
    <property type="term" value="C:endoplasmic reticulum"/>
    <property type="evidence" value="ECO:0007669"/>
    <property type="project" value="UniProtKB-SubCell"/>
</dbReference>
<dbReference type="EMBL" id="BSYO01000010">
    <property type="protein sequence ID" value="GMH10493.1"/>
    <property type="molecule type" value="Genomic_DNA"/>
</dbReference>
<dbReference type="GO" id="GO:0051781">
    <property type="term" value="P:positive regulation of cell division"/>
    <property type="evidence" value="ECO:0007669"/>
    <property type="project" value="TreeGrafter"/>
</dbReference>
<dbReference type="GO" id="GO:0009826">
    <property type="term" value="P:unidimensional cell growth"/>
    <property type="evidence" value="ECO:0007669"/>
    <property type="project" value="TreeGrafter"/>
</dbReference>
<keyword evidence="6" id="KW-0325">Glycoprotein</keyword>
<keyword evidence="3" id="KW-0732">Signal</keyword>
<dbReference type="Proteomes" id="UP001279734">
    <property type="component" value="Unassembled WGS sequence"/>
</dbReference>
<sequence>MKLVNPISVRFVYEDWLMPHAAAKLKFPYYWDEPCYEALATDLLNKVLRHAMRTGKTLLRHGLRTADREVKPITYLNCSF</sequence>
<dbReference type="GO" id="GO:0000911">
    <property type="term" value="P:cytokinesis by cell plate formation"/>
    <property type="evidence" value="ECO:0007669"/>
    <property type="project" value="TreeGrafter"/>
</dbReference>
<dbReference type="GO" id="GO:0045793">
    <property type="term" value="P:positive regulation of cell size"/>
    <property type="evidence" value="ECO:0007669"/>
    <property type="project" value="TreeGrafter"/>
</dbReference>
<dbReference type="InterPro" id="IPR000526">
    <property type="entry name" value="Auxin-bd"/>
</dbReference>
<gene>
    <name evidence="7" type="ORF">Nepgr_012334</name>
</gene>
<keyword evidence="4" id="KW-0256">Endoplasmic reticulum</keyword>
<evidence type="ECO:0000256" key="3">
    <source>
        <dbReference type="ARBA" id="ARBA00022729"/>
    </source>
</evidence>
<dbReference type="AlphaFoldDB" id="A0AAD3SFU8"/>
<keyword evidence="2" id="KW-0479">Metal-binding</keyword>
<dbReference type="GO" id="GO:0010011">
    <property type="term" value="F:auxin binding"/>
    <property type="evidence" value="ECO:0007669"/>
    <property type="project" value="InterPro"/>
</dbReference>
<dbReference type="GO" id="GO:0046872">
    <property type="term" value="F:metal ion binding"/>
    <property type="evidence" value="ECO:0007669"/>
    <property type="project" value="UniProtKB-KW"/>
</dbReference>
<dbReference type="PANTHER" id="PTHR37236:SF1">
    <property type="entry name" value="AUXIN-BINDING PROTEIN 1"/>
    <property type="match status" value="1"/>
</dbReference>
<keyword evidence="5" id="KW-0862">Zinc</keyword>
<dbReference type="GO" id="GO:0032877">
    <property type="term" value="P:positive regulation of DNA endoreduplication"/>
    <property type="evidence" value="ECO:0007669"/>
    <property type="project" value="TreeGrafter"/>
</dbReference>
<dbReference type="Gene3D" id="2.60.120.10">
    <property type="entry name" value="Jelly Rolls"/>
    <property type="match status" value="1"/>
</dbReference>
<organism evidence="7 8">
    <name type="scientific">Nepenthes gracilis</name>
    <name type="common">Slender pitcher plant</name>
    <dbReference type="NCBI Taxonomy" id="150966"/>
    <lineage>
        <taxon>Eukaryota</taxon>
        <taxon>Viridiplantae</taxon>
        <taxon>Streptophyta</taxon>
        <taxon>Embryophyta</taxon>
        <taxon>Tracheophyta</taxon>
        <taxon>Spermatophyta</taxon>
        <taxon>Magnoliopsida</taxon>
        <taxon>eudicotyledons</taxon>
        <taxon>Gunneridae</taxon>
        <taxon>Pentapetalae</taxon>
        <taxon>Caryophyllales</taxon>
        <taxon>Nepenthaceae</taxon>
        <taxon>Nepenthes</taxon>
    </lineage>
</organism>
<accession>A0AAD3SFU8</accession>
<evidence type="ECO:0000256" key="1">
    <source>
        <dbReference type="ARBA" id="ARBA00004240"/>
    </source>
</evidence>
<keyword evidence="8" id="KW-1185">Reference proteome</keyword>
<evidence type="ECO:0000256" key="2">
    <source>
        <dbReference type="ARBA" id="ARBA00022723"/>
    </source>
</evidence>
<comment type="subcellular location">
    <subcellularLocation>
        <location evidence="1">Endoplasmic reticulum</location>
    </subcellularLocation>
</comment>